<dbReference type="InterPro" id="IPR042195">
    <property type="entry name" value="ArgJ_beta_C"/>
</dbReference>
<dbReference type="FunFam" id="3.60.70.12:FF:000001">
    <property type="entry name" value="Arginine biosynthesis bifunctional protein ArgJ, chloroplastic"/>
    <property type="match status" value="1"/>
</dbReference>
<dbReference type="Gene3D" id="3.60.70.12">
    <property type="entry name" value="L-amino peptidase D-ALA esterase/amidase"/>
    <property type="match status" value="1"/>
</dbReference>
<keyword evidence="4 9" id="KW-0028">Amino-acid biosynthesis</keyword>
<keyword evidence="9" id="KW-0963">Cytoplasm</keyword>
<feature type="site" description="Involved in the stabilization of negative charge on the oxyanion by the formation of the oxyanion hole" evidence="9">
    <location>
        <position position="117"/>
    </location>
</feature>
<dbReference type="InterPro" id="IPR002813">
    <property type="entry name" value="Arg_biosynth_ArgJ"/>
</dbReference>
<organism evidence="10 11">
    <name type="scientific">Pelodictyon luteolum</name>
    <dbReference type="NCBI Taxonomy" id="1100"/>
    <lineage>
        <taxon>Bacteria</taxon>
        <taxon>Pseudomonadati</taxon>
        <taxon>Chlorobiota</taxon>
        <taxon>Chlorobiia</taxon>
        <taxon>Chlorobiales</taxon>
        <taxon>Chlorobiaceae</taxon>
        <taxon>Chlorobium/Pelodictyon group</taxon>
        <taxon>Pelodictyon</taxon>
    </lineage>
</organism>
<feature type="binding site" evidence="9">
    <location>
        <position position="402"/>
    </location>
    <ligand>
        <name>substrate</name>
    </ligand>
</feature>
<feature type="binding site" evidence="9">
    <location>
        <position position="180"/>
    </location>
    <ligand>
        <name>substrate</name>
    </ligand>
</feature>
<comment type="caution">
    <text evidence="10">The sequence shown here is derived from an EMBL/GenBank/DDBJ whole genome shotgun (WGS) entry which is preliminary data.</text>
</comment>
<comment type="function">
    <text evidence="9">Catalyzes two activities which are involved in the cyclic version of arginine biosynthesis: the synthesis of N-acetylglutamate from glutamate and acetyl-CoA as the acetyl donor, and of ornithine by transacetylation between N(2)-acetylornithine and glutamate.</text>
</comment>
<dbReference type="EC" id="2.3.1.35" evidence="9"/>
<feature type="binding site" evidence="9">
    <location>
        <position position="275"/>
    </location>
    <ligand>
        <name>substrate</name>
    </ligand>
</feature>
<keyword evidence="3 9" id="KW-0055">Arginine biosynthesis</keyword>
<dbReference type="InterPro" id="IPR016117">
    <property type="entry name" value="ArgJ-like_dom_sf"/>
</dbReference>
<dbReference type="PANTHER" id="PTHR23100">
    <property type="entry name" value="ARGININE BIOSYNTHESIS BIFUNCTIONAL PROTEIN ARGJ"/>
    <property type="match status" value="1"/>
</dbReference>
<feature type="chain" id="PRO_5023220682" description="Arginine biosynthesis bifunctional protein ArgJ alpha chain" evidence="9">
    <location>
        <begin position="1"/>
        <end position="190"/>
    </location>
</feature>
<feature type="binding site" evidence="9">
    <location>
        <position position="397"/>
    </location>
    <ligand>
        <name>substrate</name>
    </ligand>
</feature>
<dbReference type="PANTHER" id="PTHR23100:SF0">
    <property type="entry name" value="ARGININE BIOSYNTHESIS BIFUNCTIONAL PROTEIN ARGJ, MITOCHONDRIAL"/>
    <property type="match status" value="1"/>
</dbReference>
<dbReference type="EC" id="2.3.1.1" evidence="9"/>
<reference evidence="10 11" key="1">
    <citation type="submission" date="2016-03" db="EMBL/GenBank/DDBJ databases">
        <title>Speciation and ecological success in dimly lit waters: horizontal gene transfer in a green sulfur bacteria bloom unveiled by metagenomic assembly.</title>
        <authorList>
            <person name="Llorens-Mares T."/>
            <person name="Liu Z."/>
            <person name="Allen L.Z."/>
            <person name="Rusch D.B."/>
            <person name="Craig M.T."/>
            <person name="Dupont C.L."/>
            <person name="Bryant D.A."/>
            <person name="Casamayor E.O."/>
        </authorList>
    </citation>
    <scope>NUCLEOTIDE SEQUENCE [LARGE SCALE GENOMIC DNA]</scope>
    <source>
        <strain evidence="10">CIII</strain>
    </source>
</reference>
<dbReference type="RefSeq" id="WP_303681640.1">
    <property type="nucleotide sequence ID" value="NZ_LVWG01000030.1"/>
</dbReference>
<dbReference type="Pfam" id="PF01960">
    <property type="entry name" value="ArgJ"/>
    <property type="match status" value="1"/>
</dbReference>
<gene>
    <name evidence="9" type="primary">argJ</name>
    <name evidence="10" type="ORF">A3K90_05075</name>
</gene>
<evidence type="ECO:0000313" key="10">
    <source>
        <dbReference type="EMBL" id="KZK74292.1"/>
    </source>
</evidence>
<accession>A0A165LQ45</accession>
<dbReference type="HAMAP" id="MF_01106">
    <property type="entry name" value="ArgJ"/>
    <property type="match status" value="1"/>
</dbReference>
<dbReference type="CDD" id="cd02152">
    <property type="entry name" value="OAT"/>
    <property type="match status" value="1"/>
</dbReference>
<dbReference type="FunFam" id="3.10.20.340:FF:000001">
    <property type="entry name" value="Arginine biosynthesis bifunctional protein ArgJ, chloroplastic"/>
    <property type="match status" value="1"/>
</dbReference>
<comment type="pathway">
    <text evidence="9">Amino-acid biosynthesis; L-arginine biosynthesis; N(2)-acetyl-L-ornithine from L-glutamate: step 1/4.</text>
</comment>
<dbReference type="NCBIfam" id="TIGR00120">
    <property type="entry name" value="ArgJ"/>
    <property type="match status" value="1"/>
</dbReference>
<dbReference type="EMBL" id="LVWG01000030">
    <property type="protein sequence ID" value="KZK74292.1"/>
    <property type="molecule type" value="Genomic_DNA"/>
</dbReference>
<dbReference type="SUPFAM" id="SSF56266">
    <property type="entry name" value="DmpA/ArgJ-like"/>
    <property type="match status" value="1"/>
</dbReference>
<dbReference type="GO" id="GO:0005737">
    <property type="term" value="C:cytoplasm"/>
    <property type="evidence" value="ECO:0007669"/>
    <property type="project" value="UniProtKB-SubCell"/>
</dbReference>
<comment type="catalytic activity">
    <reaction evidence="9">
        <text>L-glutamate + acetyl-CoA = N-acetyl-L-glutamate + CoA + H(+)</text>
        <dbReference type="Rhea" id="RHEA:24292"/>
        <dbReference type="ChEBI" id="CHEBI:15378"/>
        <dbReference type="ChEBI" id="CHEBI:29985"/>
        <dbReference type="ChEBI" id="CHEBI:44337"/>
        <dbReference type="ChEBI" id="CHEBI:57287"/>
        <dbReference type="ChEBI" id="CHEBI:57288"/>
        <dbReference type="EC" id="2.3.1.1"/>
    </reaction>
</comment>
<keyword evidence="5 9" id="KW-0808">Transferase</keyword>
<dbReference type="NCBIfam" id="NF003802">
    <property type="entry name" value="PRK05388.1"/>
    <property type="match status" value="1"/>
</dbReference>
<evidence type="ECO:0000256" key="9">
    <source>
        <dbReference type="HAMAP-Rule" id="MF_01106"/>
    </source>
</evidence>
<dbReference type="GO" id="GO:0006526">
    <property type="term" value="P:L-arginine biosynthetic process"/>
    <property type="evidence" value="ECO:0007669"/>
    <property type="project" value="UniProtKB-UniRule"/>
</dbReference>
<evidence type="ECO:0000256" key="7">
    <source>
        <dbReference type="ARBA" id="ARBA00023315"/>
    </source>
</evidence>
<sequence>MAADRDGAKGFWPKGFKTSAAAAGIKYSGRTDMFLLFSEQPAVTAGVFTTNLCCAAPVVLSRRNIAAAGSDIRAVICNSGNANAATGMQGLRDAEDTAAKAAEVLGIKAEEVIVSSTGVIGQLLPMENILRGVEALPATLGESSGVEAAEAIMTTDTFPKFFYVDIALSGGTVRISGVAKGSGMIAPNMATMLAFLATDADIEQGLLQEALRIANLGSFNAITVDGDTSTNDMAVIMASGTGPSVEAGSEDLRLFTAGLESLMGFLARLIVIDGEGATKLVEINVQEARSTGEAVMAARTIAQSSLVKTALHGEDANWGRIIAAAGRSGAMFREEDLELYFEELPILRRGLQADFSEEEAAAILARPSYAITLRLGAGTASARVWTCDLSKEYVDINGSYRS</sequence>
<dbReference type="GO" id="GO:0004358">
    <property type="term" value="F:L-glutamate N-acetyltransferase activity, acting on acetyl-L-ornithine as donor"/>
    <property type="evidence" value="ECO:0007669"/>
    <property type="project" value="UniProtKB-UniRule"/>
</dbReference>
<dbReference type="Gene3D" id="3.10.20.340">
    <property type="entry name" value="ArgJ beta chain, C-terminal domain"/>
    <property type="match status" value="1"/>
</dbReference>
<dbReference type="AlphaFoldDB" id="A0A165LQ45"/>
<protein>
    <recommendedName>
        <fullName evidence="9">Arginine biosynthesis bifunctional protein ArgJ</fullName>
    </recommendedName>
    <domain>
        <recommendedName>
            <fullName evidence="9">Glutamate N-acetyltransferase</fullName>
            <ecNumber evidence="9">2.3.1.35</ecNumber>
        </recommendedName>
        <alternativeName>
            <fullName evidence="9">Ornithine acetyltransferase</fullName>
            <shortName evidence="9">OATase</shortName>
        </alternativeName>
        <alternativeName>
            <fullName evidence="9">Ornithine transacetylase</fullName>
        </alternativeName>
    </domain>
    <domain>
        <recommendedName>
            <fullName evidence="9">Amino-acid acetyltransferase</fullName>
            <ecNumber evidence="9">2.3.1.1</ecNumber>
        </recommendedName>
        <alternativeName>
            <fullName evidence="9">N-acetylglutamate synthase</fullName>
            <shortName evidence="9">AGSase</shortName>
        </alternativeName>
    </domain>
    <component>
        <recommendedName>
            <fullName evidence="9">Arginine biosynthesis bifunctional protein ArgJ alpha chain</fullName>
        </recommendedName>
    </component>
    <component>
        <recommendedName>
            <fullName evidence="9">Arginine biosynthesis bifunctional protein ArgJ beta chain</fullName>
        </recommendedName>
    </component>
</protein>
<feature type="site" description="Cleavage; by autolysis" evidence="9">
    <location>
        <begin position="190"/>
        <end position="191"/>
    </location>
</feature>
<comment type="subunit">
    <text evidence="2 9">Heterotetramer of two alpha and two beta chains.</text>
</comment>
<evidence type="ECO:0000256" key="8">
    <source>
        <dbReference type="ARBA" id="ARBA00049439"/>
    </source>
</evidence>
<keyword evidence="6 9" id="KW-0068">Autocatalytic cleavage</keyword>
<keyword evidence="9" id="KW-0511">Multifunctional enzyme</keyword>
<evidence type="ECO:0000256" key="6">
    <source>
        <dbReference type="ARBA" id="ARBA00022813"/>
    </source>
</evidence>
<name>A0A165LQ45_PELLU</name>
<comment type="similarity">
    <text evidence="1 9">Belongs to the ArgJ family.</text>
</comment>
<evidence type="ECO:0000313" key="11">
    <source>
        <dbReference type="Proteomes" id="UP000076481"/>
    </source>
</evidence>
<dbReference type="GO" id="GO:0004042">
    <property type="term" value="F:L-glutamate N-acetyltransferase activity"/>
    <property type="evidence" value="ECO:0007669"/>
    <property type="project" value="UniProtKB-UniRule"/>
</dbReference>
<feature type="active site" description="Nucleophile" evidence="9">
    <location>
        <position position="191"/>
    </location>
</feature>
<evidence type="ECO:0000256" key="4">
    <source>
        <dbReference type="ARBA" id="ARBA00022605"/>
    </source>
</evidence>
<evidence type="ECO:0000256" key="5">
    <source>
        <dbReference type="ARBA" id="ARBA00022679"/>
    </source>
</evidence>
<feature type="site" description="Involved in the stabilization of negative charge on the oxyanion by the formation of the oxyanion hole" evidence="9">
    <location>
        <position position="118"/>
    </location>
</feature>
<proteinExistence type="inferred from homology"/>
<comment type="pathway">
    <text evidence="9">Amino-acid biosynthesis; L-arginine biosynthesis; L-ornithine and N-acetyl-L-glutamate from L-glutamate and N(2)-acetyl-L-ornithine (cyclic): step 1/1.</text>
</comment>
<feature type="binding site" evidence="9">
    <location>
        <position position="154"/>
    </location>
    <ligand>
        <name>substrate</name>
    </ligand>
</feature>
<feature type="binding site" evidence="9">
    <location>
        <position position="191"/>
    </location>
    <ligand>
        <name>substrate</name>
    </ligand>
</feature>
<keyword evidence="7 9" id="KW-0012">Acyltransferase</keyword>
<comment type="catalytic activity">
    <reaction evidence="8 9">
        <text>N(2)-acetyl-L-ornithine + L-glutamate = N-acetyl-L-glutamate + L-ornithine</text>
        <dbReference type="Rhea" id="RHEA:15349"/>
        <dbReference type="ChEBI" id="CHEBI:29985"/>
        <dbReference type="ChEBI" id="CHEBI:44337"/>
        <dbReference type="ChEBI" id="CHEBI:46911"/>
        <dbReference type="ChEBI" id="CHEBI:57805"/>
        <dbReference type="EC" id="2.3.1.35"/>
    </reaction>
</comment>
<dbReference type="Proteomes" id="UP000076481">
    <property type="component" value="Unassembled WGS sequence"/>
</dbReference>
<dbReference type="UniPathway" id="UPA00068">
    <property type="reaction ID" value="UER00106"/>
</dbReference>
<dbReference type="GO" id="GO:0006592">
    <property type="term" value="P:ornithine biosynthetic process"/>
    <property type="evidence" value="ECO:0007669"/>
    <property type="project" value="TreeGrafter"/>
</dbReference>
<evidence type="ECO:0000256" key="1">
    <source>
        <dbReference type="ARBA" id="ARBA00006774"/>
    </source>
</evidence>
<feature type="chain" id="PRO_5023220683" description="Arginine biosynthesis bifunctional protein ArgJ beta chain" evidence="9">
    <location>
        <begin position="191"/>
        <end position="402"/>
    </location>
</feature>
<evidence type="ECO:0000256" key="2">
    <source>
        <dbReference type="ARBA" id="ARBA00011475"/>
    </source>
</evidence>
<comment type="subcellular location">
    <subcellularLocation>
        <location evidence="9">Cytoplasm</location>
    </subcellularLocation>
</comment>
<evidence type="ECO:0000256" key="3">
    <source>
        <dbReference type="ARBA" id="ARBA00022571"/>
    </source>
</evidence>